<proteinExistence type="evidence at transcript level"/>
<sequence length="319" mass="35765">MLQPELIQLLKCGNIISIEAIPTLPVDSKSWQCRRLEQPSGDSGTEEAHSPFTFGPHGIHLGQEHEIFEDGDIHRHLYLQDLSSSTADADDSPKLSVSAFGCHISGCNQVFSSVEEYEHHYNSLHRHVCCSCQRSLPSARLLDIHIQEWHDPLFTILTQKQDMFQCLVEGCELKFKTGIQRKDHLIRIHKYPPDFRFDKAKKNRRTKHMKIQQPTDRTMEVSDGVCVVESACEGACNMASIHPEEGESMEVPLPPEEAICLVTGATSGPSEMNTEHPAGPPTLPHATDQQKPRYSYRVPSSVCFGKGSVRGFRGQGRKK</sequence>
<accession>C1BIK5</accession>
<evidence type="ECO:0000313" key="3">
    <source>
        <dbReference type="EMBL" id="ACO08858.1"/>
    </source>
</evidence>
<organism evidence="3">
    <name type="scientific">Osmerus mordax</name>
    <name type="common">Rainbow smelt</name>
    <name type="synonym">Atherina mordax</name>
    <dbReference type="NCBI Taxonomy" id="8014"/>
    <lineage>
        <taxon>Eukaryota</taxon>
        <taxon>Metazoa</taxon>
        <taxon>Chordata</taxon>
        <taxon>Craniata</taxon>
        <taxon>Vertebrata</taxon>
        <taxon>Euteleostomi</taxon>
        <taxon>Actinopterygii</taxon>
        <taxon>Neopterygii</taxon>
        <taxon>Teleostei</taxon>
        <taxon>Stomiati</taxon>
        <taxon>Osmeriformes</taxon>
        <taxon>Osmeridae</taxon>
        <taxon>Osmerus</taxon>
    </lineage>
</organism>
<evidence type="ECO:0000259" key="2">
    <source>
        <dbReference type="PROSITE" id="PS00028"/>
    </source>
</evidence>
<protein>
    <submittedName>
        <fullName evidence="3">Zinc finger protein 511</fullName>
    </submittedName>
</protein>
<dbReference type="PANTHER" id="PTHR21354:SF0">
    <property type="entry name" value="ZINC FINGER PROTEIN 511"/>
    <property type="match status" value="1"/>
</dbReference>
<dbReference type="EMBL" id="BT074434">
    <property type="protein sequence ID" value="ACO08858.1"/>
    <property type="molecule type" value="mRNA"/>
</dbReference>
<feature type="domain" description="C2H2-type" evidence="2">
    <location>
        <begin position="102"/>
        <end position="125"/>
    </location>
</feature>
<reference evidence="3" key="1">
    <citation type="submission" date="2009-03" db="EMBL/GenBank/DDBJ databases">
        <title>Osmerus mordax full-length cDNAs.</title>
        <authorList>
            <person name="von Schalburg K."/>
            <person name="Leong J."/>
            <person name="Cooper G."/>
            <person name="Davidson W.S."/>
            <person name="Koop B.F."/>
        </authorList>
    </citation>
    <scope>NUCLEOTIDE SEQUENCE</scope>
    <source>
        <tissue evidence="3">Brain</tissue>
    </source>
</reference>
<feature type="region of interest" description="Disordered" evidence="1">
    <location>
        <begin position="266"/>
        <end position="299"/>
    </location>
</feature>
<dbReference type="PROSITE" id="PS00028">
    <property type="entry name" value="ZINC_FINGER_C2H2_1"/>
    <property type="match status" value="1"/>
</dbReference>
<dbReference type="PANTHER" id="PTHR21354">
    <property type="entry name" value="ZINC FINGER PROTEIN 511"/>
    <property type="match status" value="1"/>
</dbReference>
<dbReference type="InterPro" id="IPR013087">
    <property type="entry name" value="Znf_C2H2_type"/>
</dbReference>
<gene>
    <name evidence="3" type="primary">ZN511</name>
</gene>
<dbReference type="AlphaFoldDB" id="C1BIK5"/>
<evidence type="ECO:0000256" key="1">
    <source>
        <dbReference type="SAM" id="MobiDB-lite"/>
    </source>
</evidence>
<dbReference type="SMART" id="SM00355">
    <property type="entry name" value="ZnF_C2H2"/>
    <property type="match status" value="3"/>
</dbReference>
<dbReference type="InterPro" id="IPR039258">
    <property type="entry name" value="ZNF511"/>
</dbReference>
<name>C1BIK5_OSMMO</name>